<dbReference type="Pfam" id="PF13515">
    <property type="entry name" value="FUSC_2"/>
    <property type="match status" value="1"/>
</dbReference>
<sequence>MTPQPVSRVTEPLKLVRRRAQPTAALVGRLTATATASYLIALLVPGTSERPTLAPLTALLVLQVSLYRTVRSAAQRIGSVVGGVLLAVVLAFGLGFTWWSLGLAIGAALVLGHLLRLGEHVLEVPISAMLILSLPTGVNATDRVVETLIGAATGLVAGLVLSPLRVQPAEEALEELGRGMGGLLDEMASGLRRTPSHEETVGWLSRARTLGKELGRVDRALGDAEDSLRLNPRATGLPHASVALRTGLEALEHNWVTIRGLARSIADSTRGPEDPAFGRTAQEHLAGMLEDLAAAMRAYGRMIRSEVARDTGEAEDELRKYLDCAHRHRDRLAETLLRMSAEDPTEWSLRGELLVHLDRLLDHLRVEHRTNVREGWPESRPAQRGTGRGRPGRPGRDTRRSPRRARAAVRAGRRGRAAVGAGRRGRAAVRAGRREGRHDDGRGADRDTPRALRGSERSHLRHHRSAP</sequence>
<keyword evidence="4 6" id="KW-0472">Membrane</keyword>
<feature type="compositionally biased region" description="Basic residues" evidence="5">
    <location>
        <begin position="401"/>
        <end position="416"/>
    </location>
</feature>
<evidence type="ECO:0000256" key="3">
    <source>
        <dbReference type="ARBA" id="ARBA00022989"/>
    </source>
</evidence>
<feature type="domain" description="Integral membrane bound transporter" evidence="7">
    <location>
        <begin position="38"/>
        <end position="156"/>
    </location>
</feature>
<dbReference type="GO" id="GO:0016020">
    <property type="term" value="C:membrane"/>
    <property type="evidence" value="ECO:0007669"/>
    <property type="project" value="UniProtKB-SubCell"/>
</dbReference>
<proteinExistence type="predicted"/>
<organism evidence="8 9">
    <name type="scientific">Actinoallomurus bryophytorum</name>
    <dbReference type="NCBI Taxonomy" id="1490222"/>
    <lineage>
        <taxon>Bacteria</taxon>
        <taxon>Bacillati</taxon>
        <taxon>Actinomycetota</taxon>
        <taxon>Actinomycetes</taxon>
        <taxon>Streptosporangiales</taxon>
        <taxon>Thermomonosporaceae</taxon>
        <taxon>Actinoallomurus</taxon>
    </lineage>
</organism>
<name>A0A543CNY5_9ACTN</name>
<feature type="transmembrane region" description="Helical" evidence="6">
    <location>
        <begin position="52"/>
        <end position="70"/>
    </location>
</feature>
<dbReference type="InterPro" id="IPR049453">
    <property type="entry name" value="Memb_transporter_dom"/>
</dbReference>
<evidence type="ECO:0000313" key="8">
    <source>
        <dbReference type="EMBL" id="TQL98793.1"/>
    </source>
</evidence>
<accession>A0A543CNY5</accession>
<comment type="caution">
    <text evidence="8">The sequence shown here is derived from an EMBL/GenBank/DDBJ whole genome shotgun (WGS) entry which is preliminary data.</text>
</comment>
<evidence type="ECO:0000256" key="4">
    <source>
        <dbReference type="ARBA" id="ARBA00023136"/>
    </source>
</evidence>
<protein>
    <submittedName>
        <fullName evidence="8">Aromatic acid exporter family member 1</fullName>
    </submittedName>
</protein>
<comment type="subcellular location">
    <subcellularLocation>
        <location evidence="1">Membrane</location>
        <topology evidence="1">Multi-pass membrane protein</topology>
    </subcellularLocation>
</comment>
<reference evidence="8 9" key="1">
    <citation type="submission" date="2019-06" db="EMBL/GenBank/DDBJ databases">
        <title>Sequencing the genomes of 1000 actinobacteria strains.</title>
        <authorList>
            <person name="Klenk H.-P."/>
        </authorList>
    </citation>
    <scope>NUCLEOTIDE SEQUENCE [LARGE SCALE GENOMIC DNA]</scope>
    <source>
        <strain evidence="8 9">DSM 102200</strain>
    </source>
</reference>
<evidence type="ECO:0000259" key="7">
    <source>
        <dbReference type="Pfam" id="PF13515"/>
    </source>
</evidence>
<keyword evidence="3 6" id="KW-1133">Transmembrane helix</keyword>
<dbReference type="EMBL" id="VFOZ01000001">
    <property type="protein sequence ID" value="TQL98793.1"/>
    <property type="molecule type" value="Genomic_DNA"/>
</dbReference>
<evidence type="ECO:0000256" key="5">
    <source>
        <dbReference type="SAM" id="MobiDB-lite"/>
    </source>
</evidence>
<dbReference type="RefSeq" id="WP_185792330.1">
    <property type="nucleotide sequence ID" value="NZ_VFOZ01000001.1"/>
</dbReference>
<dbReference type="AlphaFoldDB" id="A0A543CNY5"/>
<evidence type="ECO:0000256" key="1">
    <source>
        <dbReference type="ARBA" id="ARBA00004141"/>
    </source>
</evidence>
<feature type="compositionally biased region" description="Basic and acidic residues" evidence="5">
    <location>
        <begin position="432"/>
        <end position="458"/>
    </location>
</feature>
<evidence type="ECO:0000313" key="9">
    <source>
        <dbReference type="Proteomes" id="UP000316096"/>
    </source>
</evidence>
<keyword evidence="9" id="KW-1185">Reference proteome</keyword>
<feature type="region of interest" description="Disordered" evidence="5">
    <location>
        <begin position="374"/>
        <end position="467"/>
    </location>
</feature>
<gene>
    <name evidence="8" type="ORF">FB559_4427</name>
</gene>
<dbReference type="Proteomes" id="UP000316096">
    <property type="component" value="Unassembled WGS sequence"/>
</dbReference>
<evidence type="ECO:0000256" key="2">
    <source>
        <dbReference type="ARBA" id="ARBA00022692"/>
    </source>
</evidence>
<evidence type="ECO:0000256" key="6">
    <source>
        <dbReference type="SAM" id="Phobius"/>
    </source>
</evidence>
<feature type="transmembrane region" description="Helical" evidence="6">
    <location>
        <begin position="26"/>
        <end position="46"/>
    </location>
</feature>
<feature type="transmembrane region" description="Helical" evidence="6">
    <location>
        <begin position="77"/>
        <end position="99"/>
    </location>
</feature>
<keyword evidence="2 6" id="KW-0812">Transmembrane</keyword>